<dbReference type="InterPro" id="IPR001251">
    <property type="entry name" value="CRAL-TRIO_dom"/>
</dbReference>
<dbReference type="VEuPathDB" id="FungiDB:HGUI_03156"/>
<dbReference type="GO" id="GO:2001247">
    <property type="term" value="P:positive regulation of phosphatidylcholine biosynthetic process"/>
    <property type="evidence" value="ECO:0007669"/>
    <property type="project" value="EnsemblFungi"/>
</dbReference>
<dbReference type="InterPro" id="IPR011074">
    <property type="entry name" value="CRAL/TRIO_N_dom"/>
</dbReference>
<dbReference type="GO" id="GO:0043001">
    <property type="term" value="P:Golgi to plasma membrane protein transport"/>
    <property type="evidence" value="ECO:0007669"/>
    <property type="project" value="EnsemblFungi"/>
</dbReference>
<dbReference type="Pfam" id="PF03765">
    <property type="entry name" value="CRAL_TRIO_N"/>
    <property type="match status" value="1"/>
</dbReference>
<keyword evidence="4" id="KW-1185">Reference proteome</keyword>
<dbReference type="PANTHER" id="PTHR46590:SF1">
    <property type="entry name" value="PHOSPHATIDYLINOSITOL TRANSFER PROTEIN CSR1"/>
    <property type="match status" value="1"/>
</dbReference>
<feature type="domain" description="CRAL-TRIO" evidence="2">
    <location>
        <begin position="173"/>
        <end position="332"/>
    </location>
</feature>
<dbReference type="GO" id="GO:0005829">
    <property type="term" value="C:cytosol"/>
    <property type="evidence" value="ECO:0007669"/>
    <property type="project" value="EnsemblFungi"/>
</dbReference>
<gene>
    <name evidence="3" type="ORF">HGUI_03156</name>
</gene>
<dbReference type="InterPro" id="IPR052432">
    <property type="entry name" value="PITP/CRAL-TRIO"/>
</dbReference>
<dbReference type="PANTHER" id="PTHR46590">
    <property type="entry name" value="PHOSPHATIDYLINOSITOL TRANSFER PROTEIN CSR1-RELATED"/>
    <property type="match status" value="1"/>
</dbReference>
<evidence type="ECO:0000256" key="1">
    <source>
        <dbReference type="SAM" id="MobiDB-lite"/>
    </source>
</evidence>
<dbReference type="GO" id="GO:0046488">
    <property type="term" value="P:phosphatidylinositol metabolic process"/>
    <property type="evidence" value="ECO:0007669"/>
    <property type="project" value="EnsemblFungi"/>
</dbReference>
<dbReference type="GO" id="GO:0045717">
    <property type="term" value="P:negative regulation of fatty acid biosynthetic process"/>
    <property type="evidence" value="ECO:0007669"/>
    <property type="project" value="EnsemblFungi"/>
</dbReference>
<dbReference type="Proteomes" id="UP000183365">
    <property type="component" value="Unassembled WGS sequence"/>
</dbReference>
<dbReference type="OrthoDB" id="43460at2759"/>
<dbReference type="GO" id="GO:0005768">
    <property type="term" value="C:endosome"/>
    <property type="evidence" value="ECO:0007669"/>
    <property type="project" value="EnsemblFungi"/>
</dbReference>
<evidence type="ECO:0000259" key="2">
    <source>
        <dbReference type="PROSITE" id="PS50191"/>
    </source>
</evidence>
<sequence length="422" mass="48967">MSELNQFLGDIRSGRLGNLSPQQEIILKQVWVNILYKLGHSNLTLPDYLKVDSNDSSINDKESSSSGLSKWTGFGKKKSSSENKTSEFKIHDSLKPLPKEVLQNVFFSFLRADYPDNLLLRFIRARKWNLSNSITMILDTIKWRNEQKTEPDNLILQGEKFMLKNPSDIDSGLVDKNLKLLKSVICGRDLLGRPIVLVRPKLHHAKDQTEEAMERYAILIIETTRLFLREKNSIDQALIIFDLTDFKTSNMDYAPVKFLIKCFEAHYPECLGKLLVHKAPWIFTPIWNIIKNWLDPVVAEKISFSKNLKDLEKYISKDEIPQYLGGQSNFDLDKYPEQQVLESSLLTDTKTLDSLKQERSELIKNFIQQTCKWVQNTDDSKRQELIDERLKLSIELAENFKKMDPYVRNKGMYDVLGDLKLE</sequence>
<dbReference type="CDD" id="cd00170">
    <property type="entry name" value="SEC14"/>
    <property type="match status" value="1"/>
</dbReference>
<dbReference type="GO" id="GO:0008526">
    <property type="term" value="F:phosphatidylinositol transfer activity"/>
    <property type="evidence" value="ECO:0007669"/>
    <property type="project" value="EnsemblFungi"/>
</dbReference>
<feature type="region of interest" description="Disordered" evidence="1">
    <location>
        <begin position="56"/>
        <end position="81"/>
    </location>
</feature>
<name>A0A1L0B552_9ASCO</name>
<dbReference type="SUPFAM" id="SSF46938">
    <property type="entry name" value="CRAL/TRIO N-terminal domain"/>
    <property type="match status" value="1"/>
</dbReference>
<proteinExistence type="predicted"/>
<dbReference type="InterPro" id="IPR036865">
    <property type="entry name" value="CRAL-TRIO_dom_sf"/>
</dbReference>
<dbReference type="Gene3D" id="3.40.525.10">
    <property type="entry name" value="CRAL-TRIO lipid binding domain"/>
    <property type="match status" value="1"/>
</dbReference>
<dbReference type="InterPro" id="IPR036273">
    <property type="entry name" value="CRAL/TRIO_N_dom_sf"/>
</dbReference>
<dbReference type="Pfam" id="PF00650">
    <property type="entry name" value="CRAL_TRIO"/>
    <property type="match status" value="1"/>
</dbReference>
<protein>
    <submittedName>
        <fullName evidence="3">Related to Phosphatidylinositol transfer protein CSR1</fullName>
    </submittedName>
</protein>
<dbReference type="EMBL" id="FQNF01000071">
    <property type="protein sequence ID" value="SGZ40956.1"/>
    <property type="molecule type" value="Genomic_DNA"/>
</dbReference>
<dbReference type="SMART" id="SM00516">
    <property type="entry name" value="SEC14"/>
    <property type="match status" value="1"/>
</dbReference>
<evidence type="ECO:0000313" key="4">
    <source>
        <dbReference type="Proteomes" id="UP000183365"/>
    </source>
</evidence>
<reference evidence="4" key="1">
    <citation type="submission" date="2016-11" db="EMBL/GenBank/DDBJ databases">
        <authorList>
            <person name="Guldener U."/>
        </authorList>
    </citation>
    <scope>NUCLEOTIDE SEQUENCE [LARGE SCALE GENOMIC DNA]</scope>
</reference>
<dbReference type="GO" id="GO:0005811">
    <property type="term" value="C:lipid droplet"/>
    <property type="evidence" value="ECO:0007669"/>
    <property type="project" value="EnsemblFungi"/>
</dbReference>
<dbReference type="SUPFAM" id="SSF52087">
    <property type="entry name" value="CRAL/TRIO domain"/>
    <property type="match status" value="1"/>
</dbReference>
<evidence type="ECO:0000313" key="3">
    <source>
        <dbReference type="EMBL" id="SGZ40956.1"/>
    </source>
</evidence>
<dbReference type="SMART" id="SM01100">
    <property type="entry name" value="CRAL_TRIO_N"/>
    <property type="match status" value="1"/>
</dbReference>
<dbReference type="PROSITE" id="PS50191">
    <property type="entry name" value="CRAL_TRIO"/>
    <property type="match status" value="1"/>
</dbReference>
<dbReference type="GO" id="GO:1901352">
    <property type="term" value="P:negative regulation of phosphatidylglycerol biosynthetic process"/>
    <property type="evidence" value="ECO:0007669"/>
    <property type="project" value="EnsemblFungi"/>
</dbReference>
<dbReference type="AlphaFoldDB" id="A0A1L0B552"/>
<organism evidence="3 4">
    <name type="scientific">Hanseniaspora guilliermondii</name>
    <dbReference type="NCBI Taxonomy" id="56406"/>
    <lineage>
        <taxon>Eukaryota</taxon>
        <taxon>Fungi</taxon>
        <taxon>Dikarya</taxon>
        <taxon>Ascomycota</taxon>
        <taxon>Saccharomycotina</taxon>
        <taxon>Saccharomycetes</taxon>
        <taxon>Saccharomycodales</taxon>
        <taxon>Saccharomycodaceae</taxon>
        <taxon>Hanseniaspora</taxon>
    </lineage>
</organism>
<accession>A0A1L0B552</accession>